<proteinExistence type="predicted"/>
<dbReference type="AlphaFoldDB" id="A0AAD7RK63"/>
<comment type="caution">
    <text evidence="1">The sequence shown here is derived from an EMBL/GenBank/DDBJ whole genome shotgun (WGS) entry which is preliminary data.</text>
</comment>
<reference evidence="1" key="1">
    <citation type="journal article" date="2023" name="Science">
        <title>Genome structures resolve the early diversification of teleost fishes.</title>
        <authorList>
            <person name="Parey E."/>
            <person name="Louis A."/>
            <person name="Montfort J."/>
            <person name="Bouchez O."/>
            <person name="Roques C."/>
            <person name="Iampietro C."/>
            <person name="Lluch J."/>
            <person name="Castinel A."/>
            <person name="Donnadieu C."/>
            <person name="Desvignes T."/>
            <person name="Floi Bucao C."/>
            <person name="Jouanno E."/>
            <person name="Wen M."/>
            <person name="Mejri S."/>
            <person name="Dirks R."/>
            <person name="Jansen H."/>
            <person name="Henkel C."/>
            <person name="Chen W.J."/>
            <person name="Zahm M."/>
            <person name="Cabau C."/>
            <person name="Klopp C."/>
            <person name="Thompson A.W."/>
            <person name="Robinson-Rechavi M."/>
            <person name="Braasch I."/>
            <person name="Lecointre G."/>
            <person name="Bobe J."/>
            <person name="Postlethwait J.H."/>
            <person name="Berthelot C."/>
            <person name="Roest Crollius H."/>
            <person name="Guiguen Y."/>
        </authorList>
    </citation>
    <scope>NUCLEOTIDE SEQUENCE</scope>
    <source>
        <strain evidence="1">NC1722</strain>
    </source>
</reference>
<dbReference type="EMBL" id="JAINUG010000245">
    <property type="protein sequence ID" value="KAJ8385622.1"/>
    <property type="molecule type" value="Genomic_DNA"/>
</dbReference>
<accession>A0AAD7RK63</accession>
<keyword evidence="2" id="KW-1185">Reference proteome</keyword>
<evidence type="ECO:0000313" key="1">
    <source>
        <dbReference type="EMBL" id="KAJ8385622.1"/>
    </source>
</evidence>
<protein>
    <submittedName>
        <fullName evidence="1">Uncharacterized protein</fullName>
    </submittedName>
</protein>
<sequence length="100" mass="11211">MDGPARMQWHRCQGNECTKRGLPGFLWYAGGRAGCPVLWQHSKDHNGKEMERNAGCSCERHRSCQCCQGNVAVLMPQSVLGTCRLALAAGQRLVWQHHHI</sequence>
<evidence type="ECO:0000313" key="2">
    <source>
        <dbReference type="Proteomes" id="UP001221898"/>
    </source>
</evidence>
<name>A0AAD7RK63_9TELE</name>
<gene>
    <name evidence="1" type="ORF">AAFF_G00184190</name>
</gene>
<organism evidence="1 2">
    <name type="scientific">Aldrovandia affinis</name>
    <dbReference type="NCBI Taxonomy" id="143900"/>
    <lineage>
        <taxon>Eukaryota</taxon>
        <taxon>Metazoa</taxon>
        <taxon>Chordata</taxon>
        <taxon>Craniata</taxon>
        <taxon>Vertebrata</taxon>
        <taxon>Euteleostomi</taxon>
        <taxon>Actinopterygii</taxon>
        <taxon>Neopterygii</taxon>
        <taxon>Teleostei</taxon>
        <taxon>Notacanthiformes</taxon>
        <taxon>Halosauridae</taxon>
        <taxon>Aldrovandia</taxon>
    </lineage>
</organism>
<dbReference type="Proteomes" id="UP001221898">
    <property type="component" value="Unassembled WGS sequence"/>
</dbReference>